<name>A0A167HE18_CALVF</name>
<feature type="region of interest" description="Disordered" evidence="1">
    <location>
        <begin position="1"/>
        <end position="50"/>
    </location>
</feature>
<evidence type="ECO:0000256" key="1">
    <source>
        <dbReference type="SAM" id="MobiDB-lite"/>
    </source>
</evidence>
<gene>
    <name evidence="2" type="ORF">CALVIDRAFT_541812</name>
</gene>
<dbReference type="Proteomes" id="UP000076738">
    <property type="component" value="Unassembled WGS sequence"/>
</dbReference>
<sequence length="50" mass="5609">DKGSVTRRHNQSSRHWSGTHFRPPSPRKHQPLTVSTQDGIGYHTLSSKAS</sequence>
<evidence type="ECO:0000313" key="2">
    <source>
        <dbReference type="EMBL" id="KZO91526.1"/>
    </source>
</evidence>
<keyword evidence="3" id="KW-1185">Reference proteome</keyword>
<dbReference type="AlphaFoldDB" id="A0A167HE18"/>
<protein>
    <submittedName>
        <fullName evidence="2">Uncharacterized protein</fullName>
    </submittedName>
</protein>
<reference evidence="2 3" key="1">
    <citation type="journal article" date="2016" name="Mol. Biol. Evol.">
        <title>Comparative Genomics of Early-Diverging Mushroom-Forming Fungi Provides Insights into the Origins of Lignocellulose Decay Capabilities.</title>
        <authorList>
            <person name="Nagy L.G."/>
            <person name="Riley R."/>
            <person name="Tritt A."/>
            <person name="Adam C."/>
            <person name="Daum C."/>
            <person name="Floudas D."/>
            <person name="Sun H."/>
            <person name="Yadav J.S."/>
            <person name="Pangilinan J."/>
            <person name="Larsson K.H."/>
            <person name="Matsuura K."/>
            <person name="Barry K."/>
            <person name="Labutti K."/>
            <person name="Kuo R."/>
            <person name="Ohm R.A."/>
            <person name="Bhattacharya S.S."/>
            <person name="Shirouzu T."/>
            <person name="Yoshinaga Y."/>
            <person name="Martin F.M."/>
            <person name="Grigoriev I.V."/>
            <person name="Hibbett D.S."/>
        </authorList>
    </citation>
    <scope>NUCLEOTIDE SEQUENCE [LARGE SCALE GENOMIC DNA]</scope>
    <source>
        <strain evidence="2 3">TUFC12733</strain>
    </source>
</reference>
<feature type="compositionally biased region" description="Polar residues" evidence="1">
    <location>
        <begin position="32"/>
        <end position="50"/>
    </location>
</feature>
<organism evidence="2 3">
    <name type="scientific">Calocera viscosa (strain TUFC12733)</name>
    <dbReference type="NCBI Taxonomy" id="1330018"/>
    <lineage>
        <taxon>Eukaryota</taxon>
        <taxon>Fungi</taxon>
        <taxon>Dikarya</taxon>
        <taxon>Basidiomycota</taxon>
        <taxon>Agaricomycotina</taxon>
        <taxon>Dacrymycetes</taxon>
        <taxon>Dacrymycetales</taxon>
        <taxon>Dacrymycetaceae</taxon>
        <taxon>Calocera</taxon>
    </lineage>
</organism>
<proteinExistence type="predicted"/>
<dbReference type="EMBL" id="KV417322">
    <property type="protein sequence ID" value="KZO91526.1"/>
    <property type="molecule type" value="Genomic_DNA"/>
</dbReference>
<feature type="non-terminal residue" evidence="2">
    <location>
        <position position="1"/>
    </location>
</feature>
<feature type="compositionally biased region" description="Basic residues" evidence="1">
    <location>
        <begin position="1"/>
        <end position="12"/>
    </location>
</feature>
<evidence type="ECO:0000313" key="3">
    <source>
        <dbReference type="Proteomes" id="UP000076738"/>
    </source>
</evidence>
<accession>A0A167HE18</accession>